<dbReference type="InterPro" id="IPR000531">
    <property type="entry name" value="Beta-barrel_TonB"/>
</dbReference>
<evidence type="ECO:0000313" key="16">
    <source>
        <dbReference type="Proteomes" id="UP000181898"/>
    </source>
</evidence>
<dbReference type="InterPro" id="IPR012910">
    <property type="entry name" value="Plug_dom"/>
</dbReference>
<feature type="domain" description="TonB-dependent receptor plug" evidence="14">
    <location>
        <begin position="115"/>
        <end position="224"/>
    </location>
</feature>
<keyword evidence="7 10" id="KW-0472">Membrane</keyword>
<evidence type="ECO:0000259" key="13">
    <source>
        <dbReference type="Pfam" id="PF00593"/>
    </source>
</evidence>
<evidence type="ECO:0000256" key="12">
    <source>
        <dbReference type="SAM" id="SignalP"/>
    </source>
</evidence>
<evidence type="ECO:0000256" key="8">
    <source>
        <dbReference type="ARBA" id="ARBA00023170"/>
    </source>
</evidence>
<dbReference type="RefSeq" id="WP_072556518.1">
    <property type="nucleotide sequence ID" value="NZ_CP018155.1"/>
</dbReference>
<dbReference type="InterPro" id="IPR008969">
    <property type="entry name" value="CarboxyPept-like_regulatory"/>
</dbReference>
<evidence type="ECO:0000256" key="2">
    <source>
        <dbReference type="ARBA" id="ARBA00022448"/>
    </source>
</evidence>
<dbReference type="GO" id="GO:0044718">
    <property type="term" value="P:siderophore transmembrane transport"/>
    <property type="evidence" value="ECO:0007669"/>
    <property type="project" value="TreeGrafter"/>
</dbReference>
<dbReference type="OrthoDB" id="1109208at2"/>
<name>A0A1L3JLG0_9FLAO</name>
<evidence type="ECO:0008006" key="17">
    <source>
        <dbReference type="Google" id="ProtNLM"/>
    </source>
</evidence>
<dbReference type="Gene3D" id="2.40.170.20">
    <property type="entry name" value="TonB-dependent receptor, beta-barrel domain"/>
    <property type="match status" value="1"/>
</dbReference>
<feature type="domain" description="TonB-dependent receptor-like beta-barrel" evidence="13">
    <location>
        <begin position="429"/>
        <end position="933"/>
    </location>
</feature>
<comment type="subcellular location">
    <subcellularLocation>
        <location evidence="1 10">Cell outer membrane</location>
        <topology evidence="1 10">Multi-pass membrane protein</topology>
    </subcellularLocation>
</comment>
<dbReference type="SUPFAM" id="SSF49464">
    <property type="entry name" value="Carboxypeptidase regulatory domain-like"/>
    <property type="match status" value="1"/>
</dbReference>
<evidence type="ECO:0000256" key="11">
    <source>
        <dbReference type="RuleBase" id="RU003357"/>
    </source>
</evidence>
<feature type="chain" id="PRO_5012317997" description="TonB-dependent receptor plug domain-containing protein" evidence="12">
    <location>
        <begin position="21"/>
        <end position="960"/>
    </location>
</feature>
<organism evidence="15 16">
    <name type="scientific">Tenacibaculum todarodis</name>
    <dbReference type="NCBI Taxonomy" id="1850252"/>
    <lineage>
        <taxon>Bacteria</taxon>
        <taxon>Pseudomonadati</taxon>
        <taxon>Bacteroidota</taxon>
        <taxon>Flavobacteriia</taxon>
        <taxon>Flavobacteriales</taxon>
        <taxon>Flavobacteriaceae</taxon>
        <taxon>Tenacibaculum</taxon>
    </lineage>
</organism>
<keyword evidence="16" id="KW-1185">Reference proteome</keyword>
<evidence type="ECO:0000256" key="10">
    <source>
        <dbReference type="PROSITE-ProRule" id="PRU01360"/>
    </source>
</evidence>
<keyword evidence="8" id="KW-0675">Receptor</keyword>
<sequence>MMKKLLLIAFVLFGSAAMFAQTTITGVVSDATGPLPGANIKVARKAVGTSTDFDGKFTLKVTDTPPFTLEVSSIGFQTSSVEITKNNQVVTVTLKENATALDEVVISASRTPERIMESPVTVERMDVRAIRNTSSPSFYDGLENLKGVDINSSSLTFKSVNTRGFATFANERFMQLVDGMDNSSPGLNFALGNLLGLSELDVKTVELLPGASSALYGANAFNGIMFMTSKNPFDDAGISFVFKTGITSQKAAGDNNFYDSSIRMAYAFDDKFAAKASLSFLKGEEWHATDYRDETDMTSLDHSTNPNYNGLNVYGDEVSTNMASVGQSLVDANVLPAALLPFIPNQAVSRTGYNDVDMITNEAKSVKLGTSLHYRPWGNDRLEIIWNSKFGIGSTIYQGQNRYNLQNFFMEQHKLEFKGKSFMVRGYVTSEDAGDSYDSRFAAININRRWKSDSNWFGQYVGTYAQAIAGAIPGVPAGNADVAHSVSRSVADTGRLIPGTAGFSKAFNTVKLDPSLITGSKFEEKTKLYHADANLNLQDYIDWAEIQVGASYRKYILNSNGTLFTDYDGTIDYDEYGVYTQLQKKVLDDRLKITASARYDKAQNFDGNVSPRLSLAYAAGEDKNHNFRASVQTGFRNPTTQDQYIGLDAGSGILLGTAPDNIDRFTSNPFNLGIPAGLAGYINGTTGSSIGATGTLTGRMAYENSWTASSVETFSDSGNPADLVKSDVEFVKPEHVTAFEVGYRGIIEGVTVDLNVYYNNYKDFIASQNVVAPLYGSVTLADQVDLAPIVGSPVPVNTPISLIALQNGDFKGVALDSNSEEDVSSYGATIGLNTKVLNGFDLGLNYTYSKLNIDEASDFEAGFNTPEHKVKLQFGKTSVIENLGFNVNVRWQDEFLWESSFYDGVVDARTVVDAQINYRIPSWKSVLKVGAANIGGKEYFSAPGVGAIGSQYFVSWTINN</sequence>
<dbReference type="Gene3D" id="2.170.130.10">
    <property type="entry name" value="TonB-dependent receptor, plug domain"/>
    <property type="match status" value="1"/>
</dbReference>
<evidence type="ECO:0000256" key="9">
    <source>
        <dbReference type="ARBA" id="ARBA00023237"/>
    </source>
</evidence>
<evidence type="ECO:0000256" key="4">
    <source>
        <dbReference type="ARBA" id="ARBA00022692"/>
    </source>
</evidence>
<dbReference type="Pfam" id="PF07715">
    <property type="entry name" value="Plug"/>
    <property type="match status" value="1"/>
</dbReference>
<dbReference type="Pfam" id="PF13715">
    <property type="entry name" value="CarbopepD_reg_2"/>
    <property type="match status" value="1"/>
</dbReference>
<dbReference type="InterPro" id="IPR037066">
    <property type="entry name" value="Plug_dom_sf"/>
</dbReference>
<keyword evidence="6 11" id="KW-0798">TonB box</keyword>
<evidence type="ECO:0000256" key="7">
    <source>
        <dbReference type="ARBA" id="ARBA00023136"/>
    </source>
</evidence>
<dbReference type="InterPro" id="IPR039426">
    <property type="entry name" value="TonB-dep_rcpt-like"/>
</dbReference>
<evidence type="ECO:0000256" key="5">
    <source>
        <dbReference type="ARBA" id="ARBA00022729"/>
    </source>
</evidence>
<dbReference type="Pfam" id="PF00593">
    <property type="entry name" value="TonB_dep_Rec_b-barrel"/>
    <property type="match status" value="1"/>
</dbReference>
<keyword evidence="2 10" id="KW-0813">Transport</keyword>
<keyword evidence="9 10" id="KW-0998">Cell outer membrane</keyword>
<dbReference type="InterPro" id="IPR036942">
    <property type="entry name" value="Beta-barrel_TonB_sf"/>
</dbReference>
<keyword evidence="5 12" id="KW-0732">Signal</keyword>
<reference evidence="15 16" key="1">
    <citation type="submission" date="2016-11" db="EMBL/GenBank/DDBJ databases">
        <title>Tenacibaculum sp. LPB0136, isolated from marine environment.</title>
        <authorList>
            <person name="Kim E."/>
            <person name="Yi H."/>
        </authorList>
    </citation>
    <scope>NUCLEOTIDE SEQUENCE [LARGE SCALE GENOMIC DNA]</scope>
    <source>
        <strain evidence="15 16">LPB0136</strain>
    </source>
</reference>
<gene>
    <name evidence="15" type="ORF">LPB136_11745</name>
</gene>
<protein>
    <recommendedName>
        <fullName evidence="17">TonB-dependent receptor plug domain-containing protein</fullName>
    </recommendedName>
</protein>
<dbReference type="PANTHER" id="PTHR30069:SF29">
    <property type="entry name" value="HEMOGLOBIN AND HEMOGLOBIN-HAPTOGLOBIN-BINDING PROTEIN 1-RELATED"/>
    <property type="match status" value="1"/>
</dbReference>
<dbReference type="Proteomes" id="UP000181898">
    <property type="component" value="Chromosome"/>
</dbReference>
<dbReference type="GO" id="GO:0009279">
    <property type="term" value="C:cell outer membrane"/>
    <property type="evidence" value="ECO:0007669"/>
    <property type="project" value="UniProtKB-SubCell"/>
</dbReference>
<dbReference type="KEGG" id="ten:LPB136_11745"/>
<comment type="similarity">
    <text evidence="10 11">Belongs to the TonB-dependent receptor family.</text>
</comment>
<dbReference type="AlphaFoldDB" id="A0A1L3JLG0"/>
<evidence type="ECO:0000313" key="15">
    <source>
        <dbReference type="EMBL" id="APG65996.1"/>
    </source>
</evidence>
<keyword evidence="3 10" id="KW-1134">Transmembrane beta strand</keyword>
<dbReference type="EMBL" id="CP018155">
    <property type="protein sequence ID" value="APG65996.1"/>
    <property type="molecule type" value="Genomic_DNA"/>
</dbReference>
<evidence type="ECO:0000256" key="6">
    <source>
        <dbReference type="ARBA" id="ARBA00023077"/>
    </source>
</evidence>
<dbReference type="GO" id="GO:0015344">
    <property type="term" value="F:siderophore uptake transmembrane transporter activity"/>
    <property type="evidence" value="ECO:0007669"/>
    <property type="project" value="TreeGrafter"/>
</dbReference>
<dbReference type="Gene3D" id="2.60.40.1120">
    <property type="entry name" value="Carboxypeptidase-like, regulatory domain"/>
    <property type="match status" value="1"/>
</dbReference>
<dbReference type="STRING" id="1850252.LPB136_11745"/>
<feature type="signal peptide" evidence="12">
    <location>
        <begin position="1"/>
        <end position="20"/>
    </location>
</feature>
<dbReference type="PANTHER" id="PTHR30069">
    <property type="entry name" value="TONB-DEPENDENT OUTER MEMBRANE RECEPTOR"/>
    <property type="match status" value="1"/>
</dbReference>
<evidence type="ECO:0000259" key="14">
    <source>
        <dbReference type="Pfam" id="PF07715"/>
    </source>
</evidence>
<evidence type="ECO:0000256" key="3">
    <source>
        <dbReference type="ARBA" id="ARBA00022452"/>
    </source>
</evidence>
<keyword evidence="4 10" id="KW-0812">Transmembrane</keyword>
<evidence type="ECO:0000256" key="1">
    <source>
        <dbReference type="ARBA" id="ARBA00004571"/>
    </source>
</evidence>
<dbReference type="SUPFAM" id="SSF56935">
    <property type="entry name" value="Porins"/>
    <property type="match status" value="1"/>
</dbReference>
<dbReference type="PROSITE" id="PS52016">
    <property type="entry name" value="TONB_DEPENDENT_REC_3"/>
    <property type="match status" value="1"/>
</dbReference>
<proteinExistence type="inferred from homology"/>
<accession>A0A1L3JLG0</accession>